<proteinExistence type="predicted"/>
<reference evidence="2 3" key="1">
    <citation type="journal article" date="2016" name="Nat. Commun.">
        <title>Thousands of microbial genomes shed light on interconnected biogeochemical processes in an aquifer system.</title>
        <authorList>
            <person name="Anantharaman K."/>
            <person name="Brown C.T."/>
            <person name="Hug L.A."/>
            <person name="Sharon I."/>
            <person name="Castelle C.J."/>
            <person name="Probst A.J."/>
            <person name="Thomas B.C."/>
            <person name="Singh A."/>
            <person name="Wilkins M.J."/>
            <person name="Karaoz U."/>
            <person name="Brodie E.L."/>
            <person name="Williams K.H."/>
            <person name="Hubbard S.S."/>
            <person name="Banfield J.F."/>
        </authorList>
    </citation>
    <scope>NUCLEOTIDE SEQUENCE [LARGE SCALE GENOMIC DNA]</scope>
</reference>
<dbReference type="GO" id="GO:0005506">
    <property type="term" value="F:iron ion binding"/>
    <property type="evidence" value="ECO:0007669"/>
    <property type="project" value="InterPro"/>
</dbReference>
<evidence type="ECO:0000313" key="3">
    <source>
        <dbReference type="Proteomes" id="UP000178068"/>
    </source>
</evidence>
<dbReference type="GO" id="GO:0016226">
    <property type="term" value="P:iron-sulfur cluster assembly"/>
    <property type="evidence" value="ECO:0007669"/>
    <property type="project" value="InterPro"/>
</dbReference>
<accession>A0A1G1WNH7</accession>
<dbReference type="GO" id="GO:0051536">
    <property type="term" value="F:iron-sulfur cluster binding"/>
    <property type="evidence" value="ECO:0007669"/>
    <property type="project" value="InterPro"/>
</dbReference>
<gene>
    <name evidence="2" type="ORF">A3F35_01155</name>
</gene>
<dbReference type="CDD" id="cd06664">
    <property type="entry name" value="IscU_like"/>
    <property type="match status" value="1"/>
</dbReference>
<protein>
    <recommendedName>
        <fullName evidence="1">NIF system FeS cluster assembly NifU N-terminal domain-containing protein</fullName>
    </recommendedName>
</protein>
<organism evidence="2 3">
    <name type="scientific">Candidatus Woykebacteria bacterium RIFCSPHIGHO2_12_FULL_45_10</name>
    <dbReference type="NCBI Taxonomy" id="1802603"/>
    <lineage>
        <taxon>Bacteria</taxon>
        <taxon>Candidatus Woykeibacteriota</taxon>
    </lineage>
</organism>
<feature type="domain" description="NIF system FeS cluster assembly NifU N-terminal" evidence="1">
    <location>
        <begin position="7"/>
        <end position="124"/>
    </location>
</feature>
<dbReference type="EMBL" id="MHCZ01000037">
    <property type="protein sequence ID" value="OGY29298.1"/>
    <property type="molecule type" value="Genomic_DNA"/>
</dbReference>
<dbReference type="InterPro" id="IPR002871">
    <property type="entry name" value="NIF_FeS_clus_asmbl_NifU_N"/>
</dbReference>
<dbReference type="SUPFAM" id="SSF82649">
    <property type="entry name" value="SufE/NifU"/>
    <property type="match status" value="1"/>
</dbReference>
<evidence type="ECO:0000313" key="2">
    <source>
        <dbReference type="EMBL" id="OGY29298.1"/>
    </source>
</evidence>
<dbReference type="AlphaFoldDB" id="A0A1G1WNH7"/>
<dbReference type="PANTHER" id="PTHR10093">
    <property type="entry name" value="IRON-SULFUR CLUSTER ASSEMBLY ENZYME NIFU HOMOLOG"/>
    <property type="match status" value="1"/>
</dbReference>
<evidence type="ECO:0000259" key="1">
    <source>
        <dbReference type="Pfam" id="PF01592"/>
    </source>
</evidence>
<name>A0A1G1WNH7_9BACT</name>
<dbReference type="STRING" id="1802603.A3F35_01155"/>
<dbReference type="Proteomes" id="UP000178068">
    <property type="component" value="Unassembled WGS sequence"/>
</dbReference>
<dbReference type="Gene3D" id="3.90.1010.10">
    <property type="match status" value="1"/>
</dbReference>
<dbReference type="Pfam" id="PF01592">
    <property type="entry name" value="NifU_N"/>
    <property type="match status" value="1"/>
</dbReference>
<sequence length="126" mass="13874">MTEDQLYREALLERYSNPVNQGTLANADFEATLLNPLCGDEIKLQLKVEGEKLKVVEKAVFSGNGCALSQVSASLVAEFVEGKNIEQVRRFDSEELIKLLGVNPTPARLKCVLLSLEVLKKALQAL</sequence>
<comment type="caution">
    <text evidence="2">The sequence shown here is derived from an EMBL/GenBank/DDBJ whole genome shotgun (WGS) entry which is preliminary data.</text>
</comment>